<dbReference type="AlphaFoldDB" id="A0A955LLF0"/>
<reference evidence="1" key="1">
    <citation type="submission" date="2020-04" db="EMBL/GenBank/DDBJ databases">
        <authorList>
            <person name="Zhang T."/>
        </authorList>
    </citation>
    <scope>NUCLEOTIDE SEQUENCE</scope>
    <source>
        <strain evidence="1">HKST-UBA03</strain>
    </source>
</reference>
<protein>
    <submittedName>
        <fullName evidence="1">Uncharacterized protein</fullName>
    </submittedName>
</protein>
<evidence type="ECO:0000313" key="2">
    <source>
        <dbReference type="Proteomes" id="UP000751518"/>
    </source>
</evidence>
<gene>
    <name evidence="1" type="ORF">KC614_04395</name>
</gene>
<organism evidence="1 2">
    <name type="scientific">candidate division WWE3 bacterium</name>
    <dbReference type="NCBI Taxonomy" id="2053526"/>
    <lineage>
        <taxon>Bacteria</taxon>
        <taxon>Katanobacteria</taxon>
    </lineage>
</organism>
<reference evidence="1" key="2">
    <citation type="journal article" date="2021" name="Microbiome">
        <title>Successional dynamics and alternative stable states in a saline activated sludge microbial community over 9 years.</title>
        <authorList>
            <person name="Wang Y."/>
            <person name="Ye J."/>
            <person name="Ju F."/>
            <person name="Liu L."/>
            <person name="Boyd J.A."/>
            <person name="Deng Y."/>
            <person name="Parks D.H."/>
            <person name="Jiang X."/>
            <person name="Yin X."/>
            <person name="Woodcroft B.J."/>
            <person name="Tyson G.W."/>
            <person name="Hugenholtz P."/>
            <person name="Polz M.F."/>
            <person name="Zhang T."/>
        </authorList>
    </citation>
    <scope>NUCLEOTIDE SEQUENCE</scope>
    <source>
        <strain evidence="1">HKST-UBA03</strain>
    </source>
</reference>
<comment type="caution">
    <text evidence="1">The sequence shown here is derived from an EMBL/GenBank/DDBJ whole genome shotgun (WGS) entry which is preliminary data.</text>
</comment>
<proteinExistence type="predicted"/>
<accession>A0A955LLF0</accession>
<sequence length="125" mass="14563">MIKTGNVKEINSNNPLWFLGGFIDDPQFNTKDSHDFEVKLHHLQAGETYPLKQSILTDPTCKSMVICVYGNFIYSFLQDDETYGDYQLDAEGEYVFWTPDTNHQVVVYKDSVALTVRWYETEQQH</sequence>
<dbReference type="EMBL" id="JAGQKZ010000049">
    <property type="protein sequence ID" value="MCA9392407.1"/>
    <property type="molecule type" value="Genomic_DNA"/>
</dbReference>
<evidence type="ECO:0000313" key="1">
    <source>
        <dbReference type="EMBL" id="MCA9392407.1"/>
    </source>
</evidence>
<dbReference type="Proteomes" id="UP000751518">
    <property type="component" value="Unassembled WGS sequence"/>
</dbReference>
<name>A0A955LLF0_UNCKA</name>